<comment type="similarity">
    <text evidence="6">Belongs to the GcvP family. C-terminal subunit subfamily.</text>
</comment>
<dbReference type="CDD" id="cd00613">
    <property type="entry name" value="GDC-P"/>
    <property type="match status" value="1"/>
</dbReference>
<dbReference type="InterPro" id="IPR023012">
    <property type="entry name" value="GcvPB"/>
</dbReference>
<evidence type="ECO:0000256" key="4">
    <source>
        <dbReference type="ARBA" id="ARBA00023002"/>
    </source>
</evidence>
<comment type="caution">
    <text evidence="9">The sequence shown here is derived from an EMBL/GenBank/DDBJ whole genome shotgun (WGS) entry which is preliminary data.</text>
</comment>
<keyword evidence="4 6" id="KW-0560">Oxidoreductase</keyword>
<dbReference type="NCBIfam" id="NF003346">
    <property type="entry name" value="PRK04366.1"/>
    <property type="match status" value="1"/>
</dbReference>
<dbReference type="Gene3D" id="3.40.640.10">
    <property type="entry name" value="Type I PLP-dependent aspartate aminotransferase-like (Major domain)"/>
    <property type="match status" value="1"/>
</dbReference>
<dbReference type="InterPro" id="IPR015424">
    <property type="entry name" value="PyrdxlP-dep_Trfase"/>
</dbReference>
<dbReference type="Gene3D" id="6.20.440.10">
    <property type="match status" value="1"/>
</dbReference>
<comment type="catalytic activity">
    <reaction evidence="5 6">
        <text>N(6)-[(R)-lipoyl]-L-lysyl-[glycine-cleavage complex H protein] + glycine + H(+) = N(6)-[(R)-S(8)-aminomethyldihydrolipoyl]-L-lysyl-[glycine-cleavage complex H protein] + CO2</text>
        <dbReference type="Rhea" id="RHEA:24304"/>
        <dbReference type="Rhea" id="RHEA-COMP:10494"/>
        <dbReference type="Rhea" id="RHEA-COMP:10495"/>
        <dbReference type="ChEBI" id="CHEBI:15378"/>
        <dbReference type="ChEBI" id="CHEBI:16526"/>
        <dbReference type="ChEBI" id="CHEBI:57305"/>
        <dbReference type="ChEBI" id="CHEBI:83099"/>
        <dbReference type="ChEBI" id="CHEBI:83143"/>
        <dbReference type="EC" id="1.4.4.2"/>
    </reaction>
</comment>
<dbReference type="EC" id="1.4.4.2" evidence="6"/>
<evidence type="ECO:0000256" key="2">
    <source>
        <dbReference type="ARBA" id="ARBA00003788"/>
    </source>
</evidence>
<keyword evidence="3 6" id="KW-0663">Pyridoxal phosphate</keyword>
<evidence type="ECO:0000259" key="8">
    <source>
        <dbReference type="Pfam" id="PF21478"/>
    </source>
</evidence>
<sequence length="503" mass="56038">MDLSKGWVNTMLKGSSPLIFERSIEDRFAYSLPDLEVEKADISTIIDDKFVRKTKAELPEISELDLMRHYTELSNKNYGVDSGFYPLGSCTMKYNPKINEKVARMPGFALSHPLQSDKTIQGSLEIVYDMQEHLKEITGMDEITLQPAAGAQGEWTALMMIKAFHEDNGDFNRTKVIVPDSAHGTNPASAVVAGFEAVTVKSNDKGLVDIEHLKSLVGDDTAAIMLTNPNTLGLFEEDILEMRDIVHEAGGKLYYDGANLNAIMAKVRPGDMGFDAVHLNLHKTFTGPHGGGGPGSGPIGVKSELAKYLPKPIVVKNEDDSYKVEHDVPKSIGRVKPFFGNFGIFLRAYTYIRTMGPDGLKEVSEIAVLNANYMMRRLEGTFELPYKQHCKHEFVISGSRQKKMGVRTLDMAKRLLDFGYHPPTIYFPLNVEECMMIEPTETESKETLDGFVDTLIGISKEAEEDPDIVLEAPHTTVVGRLDETQAARKPVLRFQRDDIVEEK</sequence>
<feature type="domain" description="Glycine dehydrogenase C-terminal" evidence="8">
    <location>
        <begin position="364"/>
        <end position="464"/>
    </location>
</feature>
<feature type="domain" description="Glycine cleavage system P-protein N-terminal" evidence="7">
    <location>
        <begin position="52"/>
        <end position="321"/>
    </location>
</feature>
<evidence type="ECO:0000313" key="9">
    <source>
        <dbReference type="EMBL" id="GAA3725206.1"/>
    </source>
</evidence>
<dbReference type="Gene3D" id="3.90.1150.10">
    <property type="entry name" value="Aspartate Aminotransferase, domain 1"/>
    <property type="match status" value="1"/>
</dbReference>
<dbReference type="SUPFAM" id="SSF53383">
    <property type="entry name" value="PLP-dependent transferases"/>
    <property type="match status" value="1"/>
</dbReference>
<comment type="cofactor">
    <cofactor evidence="1 6">
        <name>pyridoxal 5'-phosphate</name>
        <dbReference type="ChEBI" id="CHEBI:597326"/>
    </cofactor>
</comment>
<dbReference type="InterPro" id="IPR015421">
    <property type="entry name" value="PyrdxlP-dep_Trfase_major"/>
</dbReference>
<evidence type="ECO:0000256" key="6">
    <source>
        <dbReference type="HAMAP-Rule" id="MF_00713"/>
    </source>
</evidence>
<dbReference type="PANTHER" id="PTHR11773">
    <property type="entry name" value="GLYCINE DEHYDROGENASE, DECARBOXYLATING"/>
    <property type="match status" value="1"/>
</dbReference>
<dbReference type="InterPro" id="IPR049315">
    <property type="entry name" value="GDC-P_N"/>
</dbReference>
<protein>
    <recommendedName>
        <fullName evidence="6">Probable glycine dehydrogenase (decarboxylating) subunit 2</fullName>
        <ecNumber evidence="6">1.4.4.2</ecNumber>
    </recommendedName>
    <alternativeName>
        <fullName evidence="6">Glycine cleavage system P-protein subunit 2</fullName>
    </alternativeName>
    <alternativeName>
        <fullName evidence="6">Glycine decarboxylase subunit 2</fullName>
    </alternativeName>
    <alternativeName>
        <fullName evidence="6">Glycine dehydrogenase (aminomethyl-transferring) subunit 2</fullName>
    </alternativeName>
</protein>
<gene>
    <name evidence="6 9" type="primary">gcvPB</name>
    <name evidence="9" type="ORF">GCM10022378_13880</name>
</gene>
<evidence type="ECO:0000256" key="1">
    <source>
        <dbReference type="ARBA" id="ARBA00001933"/>
    </source>
</evidence>
<reference evidence="10" key="1">
    <citation type="journal article" date="2019" name="Int. J. Syst. Evol. Microbiol.">
        <title>The Global Catalogue of Microorganisms (GCM) 10K type strain sequencing project: providing services to taxonomists for standard genome sequencing and annotation.</title>
        <authorList>
            <consortium name="The Broad Institute Genomics Platform"/>
            <consortium name="The Broad Institute Genome Sequencing Center for Infectious Disease"/>
            <person name="Wu L."/>
            <person name="Ma J."/>
        </authorList>
    </citation>
    <scope>NUCLEOTIDE SEQUENCE [LARGE SCALE GENOMIC DNA]</scope>
    <source>
        <strain evidence="10">JCM 16981</strain>
    </source>
</reference>
<dbReference type="PANTHER" id="PTHR11773:SF1">
    <property type="entry name" value="GLYCINE DEHYDROGENASE (DECARBOXYLATING), MITOCHONDRIAL"/>
    <property type="match status" value="1"/>
</dbReference>
<feature type="modified residue" description="N6-(pyridoxal phosphate)lysine" evidence="6">
    <location>
        <position position="283"/>
    </location>
</feature>
<organism evidence="9 10">
    <name type="scientific">Salinicoccus jeotgali</name>
    <dbReference type="NCBI Taxonomy" id="381634"/>
    <lineage>
        <taxon>Bacteria</taxon>
        <taxon>Bacillati</taxon>
        <taxon>Bacillota</taxon>
        <taxon>Bacilli</taxon>
        <taxon>Bacillales</taxon>
        <taxon>Staphylococcaceae</taxon>
        <taxon>Salinicoccus</taxon>
    </lineage>
</organism>
<dbReference type="Proteomes" id="UP001500920">
    <property type="component" value="Unassembled WGS sequence"/>
</dbReference>
<evidence type="ECO:0000313" key="10">
    <source>
        <dbReference type="Proteomes" id="UP001500920"/>
    </source>
</evidence>
<dbReference type="HAMAP" id="MF_00713">
    <property type="entry name" value="GcvPB"/>
    <property type="match status" value="1"/>
</dbReference>
<dbReference type="Pfam" id="PF02347">
    <property type="entry name" value="GDC-P"/>
    <property type="match status" value="1"/>
</dbReference>
<name>A0ABP7EXQ5_9STAP</name>
<dbReference type="InterPro" id="IPR020581">
    <property type="entry name" value="GDC_P"/>
</dbReference>
<dbReference type="EMBL" id="BAABCK010000023">
    <property type="protein sequence ID" value="GAA3725206.1"/>
    <property type="molecule type" value="Genomic_DNA"/>
</dbReference>
<keyword evidence="10" id="KW-1185">Reference proteome</keyword>
<proteinExistence type="inferred from homology"/>
<accession>A0ABP7EXQ5</accession>
<comment type="subunit">
    <text evidence="6">The glycine cleavage system is composed of four proteins: P, T, L and H. In this organism, the P 'protein' is a heterodimer of two subunits.</text>
</comment>
<dbReference type="InterPro" id="IPR049316">
    <property type="entry name" value="GDC-P_C"/>
</dbReference>
<dbReference type="InterPro" id="IPR015422">
    <property type="entry name" value="PyrdxlP-dep_Trfase_small"/>
</dbReference>
<comment type="function">
    <text evidence="2 6">The glycine cleavage system catalyzes the degradation of glycine. The P protein binds the alpha-amino group of glycine through its pyridoxal phosphate cofactor; CO(2) is released and the remaining methylamine moiety is then transferred to the lipoamide cofactor of the H protein.</text>
</comment>
<evidence type="ECO:0000259" key="7">
    <source>
        <dbReference type="Pfam" id="PF02347"/>
    </source>
</evidence>
<evidence type="ECO:0000256" key="5">
    <source>
        <dbReference type="ARBA" id="ARBA00049026"/>
    </source>
</evidence>
<evidence type="ECO:0000256" key="3">
    <source>
        <dbReference type="ARBA" id="ARBA00022898"/>
    </source>
</evidence>
<dbReference type="Pfam" id="PF21478">
    <property type="entry name" value="GcvP2_C"/>
    <property type="match status" value="1"/>
</dbReference>